<name>A0A553NSI5_TIGCA</name>
<feature type="compositionally biased region" description="Basic and acidic residues" evidence="1">
    <location>
        <begin position="1666"/>
        <end position="1677"/>
    </location>
</feature>
<evidence type="ECO:0000259" key="3">
    <source>
        <dbReference type="PROSITE" id="PS50948"/>
    </source>
</evidence>
<dbReference type="PANTHER" id="PTHR47327:SF7">
    <property type="entry name" value="GH08941P"/>
    <property type="match status" value="1"/>
</dbReference>
<proteinExistence type="predicted"/>
<dbReference type="EMBL" id="VCGU01000010">
    <property type="protein sequence ID" value="TRY68387.1"/>
    <property type="molecule type" value="Genomic_DNA"/>
</dbReference>
<dbReference type="Proteomes" id="UP000318571">
    <property type="component" value="Chromosome 1"/>
</dbReference>
<accession>A0A553NSI5</accession>
<feature type="domain" description="Apple" evidence="3">
    <location>
        <begin position="868"/>
        <end position="949"/>
    </location>
</feature>
<dbReference type="PROSITE" id="PS50948">
    <property type="entry name" value="PAN"/>
    <property type="match status" value="9"/>
</dbReference>
<feature type="compositionally biased region" description="Basic residues" evidence="1">
    <location>
        <begin position="1595"/>
        <end position="1604"/>
    </location>
</feature>
<feature type="chain" id="PRO_5021737958" description="Apple domain-containing protein" evidence="2">
    <location>
        <begin position="31"/>
        <end position="1710"/>
    </location>
</feature>
<feature type="region of interest" description="Disordered" evidence="1">
    <location>
        <begin position="1635"/>
        <end position="1710"/>
    </location>
</feature>
<feature type="domain" description="Apple" evidence="3">
    <location>
        <begin position="1178"/>
        <end position="1261"/>
    </location>
</feature>
<comment type="caution">
    <text evidence="4">The sequence shown here is derived from an EMBL/GenBank/DDBJ whole genome shotgun (WGS) entry which is preliminary data.</text>
</comment>
<organism evidence="4 5">
    <name type="scientific">Tigriopus californicus</name>
    <name type="common">Marine copepod</name>
    <dbReference type="NCBI Taxonomy" id="6832"/>
    <lineage>
        <taxon>Eukaryota</taxon>
        <taxon>Metazoa</taxon>
        <taxon>Ecdysozoa</taxon>
        <taxon>Arthropoda</taxon>
        <taxon>Crustacea</taxon>
        <taxon>Multicrustacea</taxon>
        <taxon>Hexanauplia</taxon>
        <taxon>Copepoda</taxon>
        <taxon>Harpacticoida</taxon>
        <taxon>Harpacticidae</taxon>
        <taxon>Tigriopus</taxon>
    </lineage>
</organism>
<dbReference type="Pfam" id="PF14295">
    <property type="entry name" value="PAN_4"/>
    <property type="match status" value="6"/>
</dbReference>
<feature type="domain" description="Apple" evidence="3">
    <location>
        <begin position="966"/>
        <end position="1046"/>
    </location>
</feature>
<dbReference type="InterPro" id="IPR052774">
    <property type="entry name" value="Celegans_DevNeuronal_Protein"/>
</dbReference>
<feature type="domain" description="Apple" evidence="3">
    <location>
        <begin position="560"/>
        <end position="644"/>
    </location>
</feature>
<sequence>MFHRSCSRGSGWIGLFVLILIVDEPVYVNAVVNNRDGVEALPNPEAHRNFPSSSFSREESRLDKVELPPSRSDASSCFTNFVSGRSLFGSSIKKTFDLSTDSQCQEVCQRSTAPSSSSFRCTFYSFGYLEEYAKSPRCYLTDDSKRSLNTTVNARFSVFERQDYCGAQGRILTGFPRPRDDRQTLGGGNRRLYNLGQGYYYRNEENGPEILDSDLSAGLGPSQTFFEDSRTATNNYRVCFVPTKLYSREYVQTLRPLSQGEILNCDLTEQDTQTLDQYNSYDFYESAVTDFYERSNECGGSETTPATTPSTIINPNTAYNPVLDPDCYTRIRTAYKHYTYRDYKTVTSVAQCGLACRQTTYCSTFSYRYGTTSTSDIGNCLLSDKNGFELTDQDLVSTALTAGDWDVFDLKSGGRCEDFNTGRNDCYRRERVGYKHYFTAIRRTLSVGNVGDCSEECQRSRDCSSFSFRLDRDNFKHVEPLVRDSITVMSVGECARECHRLVPVALGAESGCESFSFRNFQSPGNCLISTVSVLDFDVNRDVVFDDEWELYQKLDGGAVCSAERCYRSLEQDRKHYTTVIKEFVDARDVLDCSQKCYRAGFCKSFSFRQFGSIDNCAFSALDGTDIRESDLRVDTDWNVYELVPFASRDQCGDDSIGGGIGGGGGSSERGNCFIRDRLGYKFYPSIARTTISVRDAQECSNDCKRSTFCKSFAFSYRPLGSSTNCQLTALDTRDIRPRDDILADADWAIYDQEDSRICRNDPGLVDDDECFRVTRRNVKFYTSSLTTTYRVQSVTECSYECQRHSNCRSFAFRVRLASSLSDNCQVSSLAPSSILIADIVSDGDWDIFEKLLGSRCSSGGGRNSDGECYRQIEAGYRHLASAYEESIRTRDKDDCSLECLTRRACNTFSYQYFASSTIDNCLLSNLDGRSIEFRDKTRDSNWDIFEQIIDSISCRRTEGGNSIDDCFERLKDSYKHRSSAARQYRDAFSIKDCETYCRRASYCVSFSFRDLTDRDNCILSDIRVTTSSDDFNLEYNRDWGVYRPIFGGRCDEHIGGGVIGGGGSIDRTGECFLVYSSGYRFNGLKIRETLSAFHIRDCENSCLDTRFFDCRSFSYRDGATSRNCDLTAEDPQVLNVRLDLIPDVDYKIYERRSSTQCRLSGGSPNPSPNPIPGLATTCSQLFQSGYRFEYQVVKEVTDARDSFQCEENCLAASRFRCTGFSFRSSSGAYRNCELTDRPITSLSSLTDIDVTQGWNIYERVDYAGACRGDTSFTAIPGIPGIPLGGGGGGGGILEVERLSCYNRISSDHTFRSRAILTEVVARTLEDCASECDRLRLGAREQCQAFSYRQYTSSLTRNCMLSDFFGRNVDSELERDYNTEVWEFQGGSDVRCQQRTFDPVGSGFSRGYSVSGKACEYGAELNPDVRYWYCRTRDDKGWDYCCRPGNTCGYSDGYEYPWCYVGEAGFDQWRPCSNSLVDSSYSKMGAYLQHAHGPVPTHVPTQDPLNVTNSLTIHHHEKMNGDEMDHTDTAATEFVSVLPTATDSSDDVSRMRNDGKTVNFDVETFEPVNLNFHRDVEQDQEGPQKTHEPLRDQAVRPRRHFSKRTLAHDSFSVRRQSRLPRILVEGDQESGLARVRLEPQPSPAKQAPDPEKVNFEMLTSPTTIGNRNRDSRRARVEQDLASNEEPNAPVPSDTGVTSSTGFGGASVISFG</sequence>
<feature type="signal peptide" evidence="2">
    <location>
        <begin position="1"/>
        <end position="30"/>
    </location>
</feature>
<evidence type="ECO:0000256" key="2">
    <source>
        <dbReference type="SAM" id="SignalP"/>
    </source>
</evidence>
<feature type="region of interest" description="Disordered" evidence="1">
    <location>
        <begin position="1575"/>
        <end position="1608"/>
    </location>
</feature>
<dbReference type="SUPFAM" id="SSF57414">
    <property type="entry name" value="Hairpin loop containing domain-like"/>
    <property type="match status" value="3"/>
</dbReference>
<dbReference type="PANTHER" id="PTHR47327">
    <property type="entry name" value="FI18240P1-RELATED"/>
    <property type="match status" value="1"/>
</dbReference>
<protein>
    <recommendedName>
        <fullName evidence="3">Apple domain-containing protein</fullName>
    </recommendedName>
</protein>
<evidence type="ECO:0000313" key="5">
    <source>
        <dbReference type="Proteomes" id="UP000318571"/>
    </source>
</evidence>
<dbReference type="GO" id="GO:0009653">
    <property type="term" value="P:anatomical structure morphogenesis"/>
    <property type="evidence" value="ECO:0007669"/>
    <property type="project" value="TreeGrafter"/>
</dbReference>
<feature type="domain" description="Apple" evidence="3">
    <location>
        <begin position="77"/>
        <end position="165"/>
    </location>
</feature>
<feature type="compositionally biased region" description="Basic and acidic residues" evidence="1">
    <location>
        <begin position="1575"/>
        <end position="1594"/>
    </location>
</feature>
<feature type="domain" description="Apple" evidence="3">
    <location>
        <begin position="770"/>
        <end position="852"/>
    </location>
</feature>
<dbReference type="SMART" id="SM00473">
    <property type="entry name" value="PAN_AP"/>
    <property type="match status" value="11"/>
</dbReference>
<evidence type="ECO:0000256" key="1">
    <source>
        <dbReference type="SAM" id="MobiDB-lite"/>
    </source>
</evidence>
<reference evidence="4 5" key="1">
    <citation type="journal article" date="2018" name="Nat. Ecol. Evol.">
        <title>Genomic signatures of mitonuclear coevolution across populations of Tigriopus californicus.</title>
        <authorList>
            <person name="Barreto F.S."/>
            <person name="Watson E.T."/>
            <person name="Lima T.G."/>
            <person name="Willett C.S."/>
            <person name="Edmands S."/>
            <person name="Li W."/>
            <person name="Burton R.S."/>
        </authorList>
    </citation>
    <scope>NUCLEOTIDE SEQUENCE [LARGE SCALE GENOMIC DNA]</scope>
    <source>
        <strain evidence="4 5">San Diego</strain>
    </source>
</reference>
<dbReference type="InterPro" id="IPR003609">
    <property type="entry name" value="Pan_app"/>
</dbReference>
<keyword evidence="5" id="KW-1185">Reference proteome</keyword>
<dbReference type="STRING" id="6832.A0A553NSI5"/>
<dbReference type="Pfam" id="PF00024">
    <property type="entry name" value="PAN_1"/>
    <property type="match status" value="4"/>
</dbReference>
<gene>
    <name evidence="4" type="ORF">TCAL_01423</name>
</gene>
<keyword evidence="2" id="KW-0732">Signal</keyword>
<feature type="domain" description="Apple" evidence="3">
    <location>
        <begin position="672"/>
        <end position="754"/>
    </location>
</feature>
<feature type="domain" description="Apple" evidence="3">
    <location>
        <begin position="1071"/>
        <end position="1153"/>
    </location>
</feature>
<feature type="domain" description="Apple" evidence="3">
    <location>
        <begin position="1300"/>
        <end position="1385"/>
    </location>
</feature>
<dbReference type="Gene3D" id="3.50.4.10">
    <property type="entry name" value="Hepatocyte Growth Factor"/>
    <property type="match status" value="4"/>
</dbReference>
<feature type="compositionally biased region" description="Polar residues" evidence="1">
    <location>
        <begin position="1656"/>
        <end position="1665"/>
    </location>
</feature>
<evidence type="ECO:0000313" key="4">
    <source>
        <dbReference type="EMBL" id="TRY68387.1"/>
    </source>
</evidence>